<reference evidence="2" key="1">
    <citation type="submission" date="2022-08" db="EMBL/GenBank/DDBJ databases">
        <title>Genome sequencing of akame (Lates japonicus).</title>
        <authorList>
            <person name="Hashiguchi Y."/>
            <person name="Takahashi H."/>
        </authorList>
    </citation>
    <scope>NUCLEOTIDE SEQUENCE</scope>
    <source>
        <strain evidence="2">Kochi</strain>
    </source>
</reference>
<gene>
    <name evidence="2" type="ORF">AKAME5_000544800</name>
</gene>
<evidence type="ECO:0000256" key="1">
    <source>
        <dbReference type="SAM" id="MobiDB-lite"/>
    </source>
</evidence>
<proteinExistence type="predicted"/>
<dbReference type="AlphaFoldDB" id="A0AAD3MER1"/>
<dbReference type="EMBL" id="BRZM01000014">
    <property type="protein sequence ID" value="GLD52567.1"/>
    <property type="molecule type" value="Genomic_DNA"/>
</dbReference>
<protein>
    <submittedName>
        <fullName evidence="2">Glycogen [starch]</fullName>
    </submittedName>
</protein>
<name>A0AAD3MER1_LATJO</name>
<sequence length="128" mass="14196">MDRDCGINRLHTLQPPDVTDHEQADGRSATPAQCPITANSIVSLLLSNGHFPKADKDFTRLTSARVQELPRAPGCDTNLSNEFTTQEIELAIQRLRTSKAPGIDGIHPEYIKHQGKKTTNWLCSFLSE</sequence>
<keyword evidence="3" id="KW-1185">Reference proteome</keyword>
<evidence type="ECO:0000313" key="3">
    <source>
        <dbReference type="Proteomes" id="UP001279410"/>
    </source>
</evidence>
<feature type="region of interest" description="Disordered" evidence="1">
    <location>
        <begin position="11"/>
        <end position="32"/>
    </location>
</feature>
<evidence type="ECO:0000313" key="2">
    <source>
        <dbReference type="EMBL" id="GLD52567.1"/>
    </source>
</evidence>
<dbReference type="Proteomes" id="UP001279410">
    <property type="component" value="Unassembled WGS sequence"/>
</dbReference>
<organism evidence="2 3">
    <name type="scientific">Lates japonicus</name>
    <name type="common">Japanese lates</name>
    <dbReference type="NCBI Taxonomy" id="270547"/>
    <lineage>
        <taxon>Eukaryota</taxon>
        <taxon>Metazoa</taxon>
        <taxon>Chordata</taxon>
        <taxon>Craniata</taxon>
        <taxon>Vertebrata</taxon>
        <taxon>Euteleostomi</taxon>
        <taxon>Actinopterygii</taxon>
        <taxon>Neopterygii</taxon>
        <taxon>Teleostei</taxon>
        <taxon>Neoteleostei</taxon>
        <taxon>Acanthomorphata</taxon>
        <taxon>Carangaria</taxon>
        <taxon>Carangaria incertae sedis</taxon>
        <taxon>Centropomidae</taxon>
        <taxon>Lates</taxon>
    </lineage>
</organism>
<comment type="caution">
    <text evidence="2">The sequence shown here is derived from an EMBL/GenBank/DDBJ whole genome shotgun (WGS) entry which is preliminary data.</text>
</comment>
<accession>A0AAD3MER1</accession>